<comment type="caution">
    <text evidence="2">The sequence shown here is derived from an EMBL/GenBank/DDBJ whole genome shotgun (WGS) entry which is preliminary data.</text>
</comment>
<name>A0A1G4B049_9PEZI</name>
<dbReference type="Proteomes" id="UP000176998">
    <property type="component" value="Unassembled WGS sequence"/>
</dbReference>
<dbReference type="RefSeq" id="XP_022471962.1">
    <property type="nucleotide sequence ID" value="XM_022621536.1"/>
</dbReference>
<feature type="region of interest" description="Disordered" evidence="1">
    <location>
        <begin position="579"/>
        <end position="639"/>
    </location>
</feature>
<dbReference type="STRING" id="1209926.A0A1G4B049"/>
<dbReference type="OrthoDB" id="3819888at2759"/>
<dbReference type="GeneID" id="34563046"/>
<dbReference type="AlphaFoldDB" id="A0A1G4B049"/>
<evidence type="ECO:0000256" key="1">
    <source>
        <dbReference type="SAM" id="MobiDB-lite"/>
    </source>
</evidence>
<organism evidence="2 3">
    <name type="scientific">Colletotrichum orchidophilum</name>
    <dbReference type="NCBI Taxonomy" id="1209926"/>
    <lineage>
        <taxon>Eukaryota</taxon>
        <taxon>Fungi</taxon>
        <taxon>Dikarya</taxon>
        <taxon>Ascomycota</taxon>
        <taxon>Pezizomycotina</taxon>
        <taxon>Sordariomycetes</taxon>
        <taxon>Hypocreomycetidae</taxon>
        <taxon>Glomerellales</taxon>
        <taxon>Glomerellaceae</taxon>
        <taxon>Colletotrichum</taxon>
    </lineage>
</organism>
<proteinExistence type="predicted"/>
<accession>A0A1G4B049</accession>
<feature type="compositionally biased region" description="Basic and acidic residues" evidence="1">
    <location>
        <begin position="579"/>
        <end position="599"/>
    </location>
</feature>
<dbReference type="EMBL" id="MJBS01000093">
    <property type="protein sequence ID" value="OHE94800.1"/>
    <property type="molecule type" value="Genomic_DNA"/>
</dbReference>
<feature type="region of interest" description="Disordered" evidence="1">
    <location>
        <begin position="732"/>
        <end position="792"/>
    </location>
</feature>
<keyword evidence="3" id="KW-1185">Reference proteome</keyword>
<reference evidence="2 3" key="1">
    <citation type="submission" date="2016-09" db="EMBL/GenBank/DDBJ databases">
        <authorList>
            <person name="Capua I."/>
            <person name="De Benedictis P."/>
            <person name="Joannis T."/>
            <person name="Lombin L.H."/>
            <person name="Cattoli G."/>
        </authorList>
    </citation>
    <scope>NUCLEOTIDE SEQUENCE [LARGE SCALE GENOMIC DNA]</scope>
    <source>
        <strain evidence="2 3">IMI 309357</strain>
    </source>
</reference>
<sequence length="792" mass="88700">MRRSSLLRTLNIQTVNSKPILASHYLPFFLTIPQLYISCVPYSCMVLRDACRETAQDGTLGIDFGSTSTRIFLWCPERKEEIDIENPGRPRSSEYPVGDFSSVGYPFEQFGSVYLGNDPDPLRQPISLKYAFYALVNLAESERRDNMIDQYVMVSPLLARRADPAFRDRLRSGLVALFSTLHGRVTEICALYRLKVTIIGISIPSQWTLDFEEVYGGIVAEVFGHPRQDISFHTETEALAHVLLRKHQVILGTGDDLRDRYSVFLFLDFGGHNMNGCVFNVAYSAAGHMSYYRFGKPFGAGGGSEQWSYHVGEHFVKLWHRQKKRKPSPQEVNRFMGHFNQLKASLGPGGDYDRLDTSIVGLELDPADINECFEISHKNGMEEAKRQIKTVSIIENAEPFVIVSGGTAEHRVVRDRLRSFCDSCNLPAPGFTGEWSLRHGSGKIARGVAFAAGRLTFAQGFQDRWVPLATGTGKDRFKIICDPFFDADQGPEPLYYDTCYDFLHLGNLKKGRWKLWFSLVRTQDSTLLVLKGRRTYGRGPKRKTAETSTNPLKLYFDGGANCYFVDKTDFDINNFRECKPSRSPEDLRQARLQGLDKPDAGIIYTEDEAEADHPEPQSPVVSEAEVDHPGPQTPVLPEVQVDYPDPQPPVPSEDQVEFPDGIEDHPMSFTNAVFALDSMSNQPHVNSPTLSHRFGRQEEQAPEASMSIWTPFTWNNWSFTNGRTTAAASQLSGEAASRFNHPSGSTSLQRPPNKSTITQRGLKTQPPRALKKPCFGISGDSDSDELSDSGGN</sequence>
<evidence type="ECO:0000313" key="2">
    <source>
        <dbReference type="EMBL" id="OHE94800.1"/>
    </source>
</evidence>
<protein>
    <submittedName>
        <fullName evidence="2">Uncharacterized protein</fullName>
    </submittedName>
</protein>
<gene>
    <name evidence="2" type="ORF">CORC01_09907</name>
</gene>
<feature type="compositionally biased region" description="Acidic residues" evidence="1">
    <location>
        <begin position="781"/>
        <end position="792"/>
    </location>
</feature>
<evidence type="ECO:0000313" key="3">
    <source>
        <dbReference type="Proteomes" id="UP000176998"/>
    </source>
</evidence>
<feature type="compositionally biased region" description="Polar residues" evidence="1">
    <location>
        <begin position="740"/>
        <end position="762"/>
    </location>
</feature>